<dbReference type="EMBL" id="JAGGMS010000001">
    <property type="protein sequence ID" value="MBP2183812.1"/>
    <property type="molecule type" value="Genomic_DNA"/>
</dbReference>
<evidence type="ECO:0000313" key="1">
    <source>
        <dbReference type="EMBL" id="MBP2183812.1"/>
    </source>
</evidence>
<evidence type="ECO:0000313" key="2">
    <source>
        <dbReference type="Proteomes" id="UP000741013"/>
    </source>
</evidence>
<comment type="caution">
    <text evidence="1">The sequence shown here is derived from an EMBL/GenBank/DDBJ whole genome shotgun (WGS) entry which is preliminary data.</text>
</comment>
<proteinExistence type="predicted"/>
<gene>
    <name evidence="1" type="ORF">JOM49_005338</name>
</gene>
<reference evidence="1 2" key="1">
    <citation type="submission" date="2021-03" db="EMBL/GenBank/DDBJ databases">
        <title>Sequencing the genomes of 1000 actinobacteria strains.</title>
        <authorList>
            <person name="Klenk H.-P."/>
        </authorList>
    </citation>
    <scope>NUCLEOTIDE SEQUENCE [LARGE SCALE GENOMIC DNA]</scope>
    <source>
        <strain evidence="1 2">DSM 45510</strain>
    </source>
</reference>
<dbReference type="Proteomes" id="UP000741013">
    <property type="component" value="Unassembled WGS sequence"/>
</dbReference>
<name>A0ABS4PWL1_9PSEU</name>
<keyword evidence="2" id="KW-1185">Reference proteome</keyword>
<dbReference type="RefSeq" id="WP_209666921.1">
    <property type="nucleotide sequence ID" value="NZ_JAGGMS010000001.1"/>
</dbReference>
<protein>
    <submittedName>
        <fullName evidence="1">Uncharacterized protein</fullName>
    </submittedName>
</protein>
<sequence length="116" mass="12491">MGEALDGQTREFLAGVDEHARRLLGAPGTEYDVGLELMGYSLPYMDAVESAVGVYMIWGALTDGIDGPAAGGPEAKESVIADMRRAASEWLTASRTGAALRIYLDHWVHDECGYAR</sequence>
<organism evidence="1 2">
    <name type="scientific">Amycolatopsis magusensis</name>
    <dbReference type="NCBI Taxonomy" id="882444"/>
    <lineage>
        <taxon>Bacteria</taxon>
        <taxon>Bacillati</taxon>
        <taxon>Actinomycetota</taxon>
        <taxon>Actinomycetes</taxon>
        <taxon>Pseudonocardiales</taxon>
        <taxon>Pseudonocardiaceae</taxon>
        <taxon>Amycolatopsis</taxon>
    </lineage>
</organism>
<accession>A0ABS4PWL1</accession>